<evidence type="ECO:0000313" key="3">
    <source>
        <dbReference type="Proteomes" id="UP000054735"/>
    </source>
</evidence>
<proteinExistence type="predicted"/>
<gene>
    <name evidence="1" type="ORF">Lbir_2985</name>
    <name evidence="2" type="ORF">NCTC12437_00668</name>
</gene>
<dbReference type="AlphaFoldDB" id="A0A378I8E7"/>
<reference evidence="1 3" key="1">
    <citation type="submission" date="2015-11" db="EMBL/GenBank/DDBJ databases">
        <title>Genomic analysis of 38 Legionella species identifies large and diverse effector repertoires.</title>
        <authorList>
            <person name="Burstein D."/>
            <person name="Amaro F."/>
            <person name="Zusman T."/>
            <person name="Lifshitz Z."/>
            <person name="Cohen O."/>
            <person name="Gilbert J.A."/>
            <person name="Pupko T."/>
            <person name="Shuman H.A."/>
            <person name="Segal G."/>
        </authorList>
    </citation>
    <scope>NUCLEOTIDE SEQUENCE [LARGE SCALE GENOMIC DNA]</scope>
    <source>
        <strain evidence="1 3">CDC#1407-AL-14</strain>
    </source>
</reference>
<name>A0A378I8E7_9GAMM</name>
<evidence type="ECO:0000313" key="1">
    <source>
        <dbReference type="EMBL" id="KTC68383.1"/>
    </source>
</evidence>
<evidence type="ECO:0000313" key="4">
    <source>
        <dbReference type="Proteomes" id="UP000255066"/>
    </source>
</evidence>
<accession>A0A378I8E7</accession>
<organism evidence="2 4">
    <name type="scientific">Legionella birminghamensis</name>
    <dbReference type="NCBI Taxonomy" id="28083"/>
    <lineage>
        <taxon>Bacteria</taxon>
        <taxon>Pseudomonadati</taxon>
        <taxon>Pseudomonadota</taxon>
        <taxon>Gammaproteobacteria</taxon>
        <taxon>Legionellales</taxon>
        <taxon>Legionellaceae</taxon>
        <taxon>Legionella</taxon>
    </lineage>
</organism>
<protein>
    <submittedName>
        <fullName evidence="2">Uncharacterized protein</fullName>
    </submittedName>
</protein>
<reference evidence="2 4" key="2">
    <citation type="submission" date="2018-06" db="EMBL/GenBank/DDBJ databases">
        <authorList>
            <consortium name="Pathogen Informatics"/>
            <person name="Doyle S."/>
        </authorList>
    </citation>
    <scope>NUCLEOTIDE SEQUENCE [LARGE SCALE GENOMIC DNA]</scope>
    <source>
        <strain evidence="2 4">NCTC12437</strain>
    </source>
</reference>
<sequence length="103" mass="11886">MSQFAELESFIKKLNQMAIDSRINCNNMQELKLFLAHLSLIQMACEDNDFETVEELIDNARKQIPNVEQEFIAALESNSEAVFNELFSIIQQMKDEQSSLRPS</sequence>
<dbReference type="RefSeq" id="WP_058524950.1">
    <property type="nucleotide sequence ID" value="NZ_CAAAHV010000010.1"/>
</dbReference>
<keyword evidence="3" id="KW-1185">Reference proteome</keyword>
<dbReference type="OrthoDB" id="9973917at2"/>
<dbReference type="EMBL" id="LNXT01000048">
    <property type="protein sequence ID" value="KTC68383.1"/>
    <property type="molecule type" value="Genomic_DNA"/>
</dbReference>
<dbReference type="STRING" id="28083.Lbir_2985"/>
<evidence type="ECO:0000313" key="2">
    <source>
        <dbReference type="EMBL" id="STX30901.1"/>
    </source>
</evidence>
<dbReference type="EMBL" id="UGNW01000001">
    <property type="protein sequence ID" value="STX30901.1"/>
    <property type="molecule type" value="Genomic_DNA"/>
</dbReference>
<dbReference type="Proteomes" id="UP000255066">
    <property type="component" value="Unassembled WGS sequence"/>
</dbReference>
<dbReference type="Proteomes" id="UP000054735">
    <property type="component" value="Unassembled WGS sequence"/>
</dbReference>